<comment type="caution">
    <text evidence="2">The sequence shown here is derived from an EMBL/GenBank/DDBJ whole genome shotgun (WGS) entry which is preliminary data.</text>
</comment>
<gene>
    <name evidence="2" type="ORF">CAN33_0015800</name>
</gene>
<sequence length="498" mass="55615">MPSSKAQKAKKVKNQPSIKNYFKRKQDEVRDPIPATSRPTKRRRVCGLDDGSDGDGSGCKNSVLEKQLPSGEGDRKMDSVQKASPSLLKCGDSEMDCVHNATPIDDDSALISDGEQDVVDDEVGDNEYIAGPDDVDVEAKFEVIVTYTTSSLATPVNTDTVFAGILRKVLVRLKSWASDNEVISMPEDKKPITVGYWGLLSRLSVDFILPLFLSGISKEVQGLFQKQEWTLEDLKSLPEIKGDKRQGIYANFATGKIEHPNEAGCETYVGSSRSLQKRVSQHMEIVRGSSSKDAKSLHYRQISRKDVQTNFRRLAVFSRPIEPGYLLMLEAIFMILFDTYQFPGEAKKVLCTRCDQQYRKTHTFSSQGLIESRKTKVDIEAERKAGRPVKCHNCGAVEGSSLANKKNYNISQTDGNVYCSPCGVYYSVHGTHRDPKTARYTEKSQELKESREQNRQVVCEDCQAVEGSSSTFGKFLVNKKSAEILCKPCGKKRWAIKK</sequence>
<proteinExistence type="predicted"/>
<name>A0A505I802_ASPNG</name>
<dbReference type="Proteomes" id="UP000197666">
    <property type="component" value="Unassembled WGS sequence"/>
</dbReference>
<dbReference type="VEuPathDB" id="FungiDB:ATCC64974_44970"/>
<organism evidence="2 3">
    <name type="scientific">Aspergillus niger</name>
    <dbReference type="NCBI Taxonomy" id="5061"/>
    <lineage>
        <taxon>Eukaryota</taxon>
        <taxon>Fungi</taxon>
        <taxon>Dikarya</taxon>
        <taxon>Ascomycota</taxon>
        <taxon>Pezizomycotina</taxon>
        <taxon>Eurotiomycetes</taxon>
        <taxon>Eurotiomycetidae</taxon>
        <taxon>Eurotiales</taxon>
        <taxon>Aspergillaceae</taxon>
        <taxon>Aspergillus</taxon>
        <taxon>Aspergillus subgen. Circumdati</taxon>
    </lineage>
</organism>
<dbReference type="GO" id="GO:0006355">
    <property type="term" value="P:regulation of DNA-templated transcription"/>
    <property type="evidence" value="ECO:0007669"/>
    <property type="project" value="InterPro"/>
</dbReference>
<evidence type="ECO:0000256" key="1">
    <source>
        <dbReference type="SAM" id="MobiDB-lite"/>
    </source>
</evidence>
<reference evidence="3" key="1">
    <citation type="submission" date="2018-10" db="EMBL/GenBank/DDBJ databases">
        <title>FDA dAtabase for Regulatory Grade micrObial Sequences (FDA-ARGOS): Supporting development and validation of Infectious Disease Dx tests.</title>
        <authorList>
            <person name="Kerrigan L."/>
            <person name="Tallon L."/>
            <person name="Sadzewicz L."/>
            <person name="Sengamalay N."/>
            <person name="Ott S."/>
            <person name="Godinez A."/>
            <person name="Nagaraj S."/>
            <person name="Vavikolanu K."/>
            <person name="Nadendla S."/>
            <person name="George J."/>
            <person name="Sichtig H."/>
        </authorList>
    </citation>
    <scope>NUCLEOTIDE SEQUENCE [LARGE SCALE GENOMIC DNA]</scope>
    <source>
        <strain evidence="3">FDAARGOS_311</strain>
    </source>
</reference>
<evidence type="ECO:0000313" key="3">
    <source>
        <dbReference type="Proteomes" id="UP000197666"/>
    </source>
</evidence>
<evidence type="ECO:0000313" key="2">
    <source>
        <dbReference type="EMBL" id="TPR07830.1"/>
    </source>
</evidence>
<dbReference type="Gene3D" id="3.30.50.10">
    <property type="entry name" value="Erythroid Transcription Factor GATA-1, subunit A"/>
    <property type="match status" value="1"/>
</dbReference>
<feature type="region of interest" description="Disordered" evidence="1">
    <location>
        <begin position="1"/>
        <end position="82"/>
    </location>
</feature>
<dbReference type="GO" id="GO:0008270">
    <property type="term" value="F:zinc ion binding"/>
    <property type="evidence" value="ECO:0007669"/>
    <property type="project" value="InterPro"/>
</dbReference>
<dbReference type="InterPro" id="IPR013088">
    <property type="entry name" value="Znf_NHR/GATA"/>
</dbReference>
<dbReference type="VEuPathDB" id="FungiDB:ASPNIDRAFT2_1151342"/>
<accession>A0A505I802</accession>
<protein>
    <submittedName>
        <fullName evidence="2">ABC transporter family protein</fullName>
    </submittedName>
</protein>
<dbReference type="EMBL" id="NKJJ02000007">
    <property type="protein sequence ID" value="TPR07830.1"/>
    <property type="molecule type" value="Genomic_DNA"/>
</dbReference>
<dbReference type="AlphaFoldDB" id="A0A505I802"/>